<evidence type="ECO:0000256" key="5">
    <source>
        <dbReference type="SAM" id="MobiDB-lite"/>
    </source>
</evidence>
<feature type="transmembrane region" description="Helical" evidence="6">
    <location>
        <begin position="75"/>
        <end position="91"/>
    </location>
</feature>
<evidence type="ECO:0000256" key="4">
    <source>
        <dbReference type="ARBA" id="ARBA00023136"/>
    </source>
</evidence>
<feature type="transmembrane region" description="Helical" evidence="6">
    <location>
        <begin position="138"/>
        <end position="157"/>
    </location>
</feature>
<dbReference type="Pfam" id="PF06398">
    <property type="entry name" value="Pex24p"/>
    <property type="match status" value="1"/>
</dbReference>
<evidence type="ECO:0000256" key="1">
    <source>
        <dbReference type="ARBA" id="ARBA00004127"/>
    </source>
</evidence>
<dbReference type="OrthoDB" id="5586090at2759"/>
<feature type="non-terminal residue" evidence="9">
    <location>
        <position position="1"/>
    </location>
</feature>
<keyword evidence="2 6" id="KW-0812">Transmembrane</keyword>
<feature type="non-terminal residue" evidence="9">
    <location>
        <position position="389"/>
    </location>
</feature>
<gene>
    <name evidence="9" type="ORF">L211DRAFT_761615</name>
</gene>
<evidence type="ECO:0000259" key="7">
    <source>
        <dbReference type="SMART" id="SM00693"/>
    </source>
</evidence>
<feature type="compositionally biased region" description="Polar residues" evidence="5">
    <location>
        <begin position="1"/>
        <end position="10"/>
    </location>
</feature>
<accession>A0A3N4LCY6</accession>
<feature type="transmembrane region" description="Helical" evidence="6">
    <location>
        <begin position="98"/>
        <end position="118"/>
    </location>
</feature>
<dbReference type="SMART" id="SM00694">
    <property type="entry name" value="DysFC"/>
    <property type="match status" value="1"/>
</dbReference>
<dbReference type="Proteomes" id="UP000267821">
    <property type="component" value="Unassembled WGS sequence"/>
</dbReference>
<sequence>LEPGPSSSRDPNPPTFAPFAPPASSASRLGYQVAQKSPLLVATPPQITRALSQSHPYVRIGNKLMGLLTWTSGDPWESFLLVAAFWAVVLYGEVLVRYGGNILAVLVLVGGIFLPKFQKNDIHPSLDEIVETLQTFTARLNIFFDPFYSVMTFLSVGRTPTIATTLMSLTLRSLAVTPLWLLLAVWPLHIITGRRIIITTGTLILSWHSRPAKVTRTILWRSLTIRWACEQLTGLSFTPTPASTPLEPGKVSSPGVRFTFVIYENQRRWLGIGWNTSLFAYERAPWTDETLEPCPPPVEFSLPHTPRGSGVKWRWVLGEDWRVDGQDMEGRKPGKKQAVKDKLGGSGVEGEGWIYYDNKWNHGTRDGGDSWGKYTRRRKWIRNAELVED</sequence>
<feature type="domain" description="Peroxin/Ferlin" evidence="7">
    <location>
        <begin position="255"/>
        <end position="324"/>
    </location>
</feature>
<dbReference type="FunCoup" id="A0A3N4LCY6">
    <property type="interactions" value="52"/>
</dbReference>
<dbReference type="InterPro" id="IPR010482">
    <property type="entry name" value="TECPR1-like_DysF"/>
</dbReference>
<dbReference type="EMBL" id="ML121568">
    <property type="protein sequence ID" value="RPB20743.1"/>
    <property type="molecule type" value="Genomic_DNA"/>
</dbReference>
<dbReference type="PANTHER" id="PTHR31679">
    <property type="entry name" value="PEROXISOMAL MEMBRANE PROTEIN PEX30-RELATED"/>
    <property type="match status" value="1"/>
</dbReference>
<reference evidence="9 10" key="1">
    <citation type="journal article" date="2018" name="Nat. Ecol. Evol.">
        <title>Pezizomycetes genomes reveal the molecular basis of ectomycorrhizal truffle lifestyle.</title>
        <authorList>
            <person name="Murat C."/>
            <person name="Payen T."/>
            <person name="Noel B."/>
            <person name="Kuo A."/>
            <person name="Morin E."/>
            <person name="Chen J."/>
            <person name="Kohler A."/>
            <person name="Krizsan K."/>
            <person name="Balestrini R."/>
            <person name="Da Silva C."/>
            <person name="Montanini B."/>
            <person name="Hainaut M."/>
            <person name="Levati E."/>
            <person name="Barry K.W."/>
            <person name="Belfiori B."/>
            <person name="Cichocki N."/>
            <person name="Clum A."/>
            <person name="Dockter R.B."/>
            <person name="Fauchery L."/>
            <person name="Guy J."/>
            <person name="Iotti M."/>
            <person name="Le Tacon F."/>
            <person name="Lindquist E.A."/>
            <person name="Lipzen A."/>
            <person name="Malagnac F."/>
            <person name="Mello A."/>
            <person name="Molinier V."/>
            <person name="Miyauchi S."/>
            <person name="Poulain J."/>
            <person name="Riccioni C."/>
            <person name="Rubini A."/>
            <person name="Sitrit Y."/>
            <person name="Splivallo R."/>
            <person name="Traeger S."/>
            <person name="Wang M."/>
            <person name="Zifcakova L."/>
            <person name="Wipf D."/>
            <person name="Zambonelli A."/>
            <person name="Paolocci F."/>
            <person name="Nowrousian M."/>
            <person name="Ottonello S."/>
            <person name="Baldrian P."/>
            <person name="Spatafora J.W."/>
            <person name="Henrissat B."/>
            <person name="Nagy L.G."/>
            <person name="Aury J.M."/>
            <person name="Wincker P."/>
            <person name="Grigoriev I.V."/>
            <person name="Bonfante P."/>
            <person name="Martin F.M."/>
        </authorList>
    </citation>
    <scope>NUCLEOTIDE SEQUENCE [LARGE SCALE GENOMIC DNA]</scope>
    <source>
        <strain evidence="9 10">ATCC MYA-4762</strain>
    </source>
</reference>
<evidence type="ECO:0000256" key="6">
    <source>
        <dbReference type="SAM" id="Phobius"/>
    </source>
</evidence>
<dbReference type="SMART" id="SM00693">
    <property type="entry name" value="DysFN"/>
    <property type="match status" value="1"/>
</dbReference>
<keyword evidence="3 6" id="KW-1133">Transmembrane helix</keyword>
<keyword evidence="4 6" id="KW-0472">Membrane</keyword>
<evidence type="ECO:0000256" key="2">
    <source>
        <dbReference type="ARBA" id="ARBA00022692"/>
    </source>
</evidence>
<dbReference type="InterPro" id="IPR006614">
    <property type="entry name" value="Peroxin/Ferlin"/>
</dbReference>
<evidence type="ECO:0000313" key="10">
    <source>
        <dbReference type="Proteomes" id="UP000267821"/>
    </source>
</evidence>
<comment type="subcellular location">
    <subcellularLocation>
        <location evidence="1">Endomembrane system</location>
        <topology evidence="1">Multi-pass membrane protein</topology>
    </subcellularLocation>
</comment>
<dbReference type="GO" id="GO:0005778">
    <property type="term" value="C:peroxisomal membrane"/>
    <property type="evidence" value="ECO:0007669"/>
    <property type="project" value="TreeGrafter"/>
</dbReference>
<protein>
    <submittedName>
        <fullName evidence="9">Integral peroxisomal membrane peroxin</fullName>
    </submittedName>
</protein>
<proteinExistence type="predicted"/>
<dbReference type="GO" id="GO:0012505">
    <property type="term" value="C:endomembrane system"/>
    <property type="evidence" value="ECO:0007669"/>
    <property type="project" value="UniProtKB-SubCell"/>
</dbReference>
<feature type="region of interest" description="Disordered" evidence="5">
    <location>
        <begin position="1"/>
        <end position="23"/>
    </location>
</feature>
<dbReference type="AlphaFoldDB" id="A0A3N4LCY6"/>
<feature type="compositionally biased region" description="Pro residues" evidence="5">
    <location>
        <begin position="11"/>
        <end position="21"/>
    </location>
</feature>
<name>A0A3N4LCY6_9PEZI</name>
<organism evidence="9 10">
    <name type="scientific">Terfezia boudieri ATCC MYA-4762</name>
    <dbReference type="NCBI Taxonomy" id="1051890"/>
    <lineage>
        <taxon>Eukaryota</taxon>
        <taxon>Fungi</taxon>
        <taxon>Dikarya</taxon>
        <taxon>Ascomycota</taxon>
        <taxon>Pezizomycotina</taxon>
        <taxon>Pezizomycetes</taxon>
        <taxon>Pezizales</taxon>
        <taxon>Pezizaceae</taxon>
        <taxon>Terfezia</taxon>
    </lineage>
</organism>
<dbReference type="InterPro" id="IPR052646">
    <property type="entry name" value="Peroxisomal_PEX28-32"/>
</dbReference>
<evidence type="ECO:0000259" key="8">
    <source>
        <dbReference type="SMART" id="SM00694"/>
    </source>
</evidence>
<dbReference type="STRING" id="1051890.A0A3N4LCY6"/>
<dbReference type="InParanoid" id="A0A3N4LCY6"/>
<feature type="domain" description="Peroxin/Ferlin" evidence="8">
    <location>
        <begin position="352"/>
        <end position="387"/>
    </location>
</feature>
<keyword evidence="10" id="KW-1185">Reference proteome</keyword>
<dbReference type="GO" id="GO:0007031">
    <property type="term" value="P:peroxisome organization"/>
    <property type="evidence" value="ECO:0007669"/>
    <property type="project" value="UniProtKB-ARBA"/>
</dbReference>
<dbReference type="PANTHER" id="PTHR31679:SF2">
    <property type="entry name" value="PEROXISOMAL MEMBRANE PROTEIN PEX30-RELATED"/>
    <property type="match status" value="1"/>
</dbReference>
<evidence type="ECO:0000256" key="3">
    <source>
        <dbReference type="ARBA" id="ARBA00022989"/>
    </source>
</evidence>
<evidence type="ECO:0000313" key="9">
    <source>
        <dbReference type="EMBL" id="RPB20743.1"/>
    </source>
</evidence>
<feature type="transmembrane region" description="Helical" evidence="6">
    <location>
        <begin position="169"/>
        <end position="188"/>
    </location>
</feature>